<keyword evidence="2" id="KW-1185">Reference proteome</keyword>
<name>A0AAN9E090_CROPI</name>
<evidence type="ECO:0000313" key="2">
    <source>
        <dbReference type="Proteomes" id="UP001372338"/>
    </source>
</evidence>
<dbReference type="Proteomes" id="UP001372338">
    <property type="component" value="Unassembled WGS sequence"/>
</dbReference>
<protein>
    <submittedName>
        <fullName evidence="1">Uncharacterized protein</fullName>
    </submittedName>
</protein>
<dbReference type="AlphaFoldDB" id="A0AAN9E090"/>
<gene>
    <name evidence="1" type="ORF">RIF29_38962</name>
</gene>
<sequence length="93" mass="10518">MEFLVGGDESSFSSQTRLAKRLQRMRKSSSPTTVEEILSKLRGADHQRQVEYIINTLLACYSGPQTIANVAFAAKLSDLANWKYMLQLSYLDE</sequence>
<comment type="caution">
    <text evidence="1">The sequence shown here is derived from an EMBL/GenBank/DDBJ whole genome shotgun (WGS) entry which is preliminary data.</text>
</comment>
<accession>A0AAN9E090</accession>
<reference evidence="1 2" key="1">
    <citation type="submission" date="2024-01" db="EMBL/GenBank/DDBJ databases">
        <title>The genomes of 5 underutilized Papilionoideae crops provide insights into root nodulation and disease resistanc.</title>
        <authorList>
            <person name="Yuan L."/>
        </authorList>
    </citation>
    <scope>NUCLEOTIDE SEQUENCE [LARGE SCALE GENOMIC DNA]</scope>
    <source>
        <strain evidence="1">ZHUSHIDOU_FW_LH</strain>
        <tissue evidence="1">Leaf</tissue>
    </source>
</reference>
<dbReference type="EMBL" id="JAYWIO010000008">
    <property type="protein sequence ID" value="KAK7244144.1"/>
    <property type="molecule type" value="Genomic_DNA"/>
</dbReference>
<proteinExistence type="predicted"/>
<evidence type="ECO:0000313" key="1">
    <source>
        <dbReference type="EMBL" id="KAK7244144.1"/>
    </source>
</evidence>
<organism evidence="1 2">
    <name type="scientific">Crotalaria pallida</name>
    <name type="common">Smooth rattlebox</name>
    <name type="synonym">Crotalaria striata</name>
    <dbReference type="NCBI Taxonomy" id="3830"/>
    <lineage>
        <taxon>Eukaryota</taxon>
        <taxon>Viridiplantae</taxon>
        <taxon>Streptophyta</taxon>
        <taxon>Embryophyta</taxon>
        <taxon>Tracheophyta</taxon>
        <taxon>Spermatophyta</taxon>
        <taxon>Magnoliopsida</taxon>
        <taxon>eudicotyledons</taxon>
        <taxon>Gunneridae</taxon>
        <taxon>Pentapetalae</taxon>
        <taxon>rosids</taxon>
        <taxon>fabids</taxon>
        <taxon>Fabales</taxon>
        <taxon>Fabaceae</taxon>
        <taxon>Papilionoideae</taxon>
        <taxon>50 kb inversion clade</taxon>
        <taxon>genistoids sensu lato</taxon>
        <taxon>core genistoids</taxon>
        <taxon>Crotalarieae</taxon>
        <taxon>Crotalaria</taxon>
    </lineage>
</organism>